<evidence type="ECO:0000313" key="2">
    <source>
        <dbReference type="EMBL" id="KAK8843754.1"/>
    </source>
</evidence>
<feature type="region of interest" description="Disordered" evidence="1">
    <location>
        <begin position="1"/>
        <end position="29"/>
    </location>
</feature>
<dbReference type="SUPFAM" id="SSF48403">
    <property type="entry name" value="Ankyrin repeat"/>
    <property type="match status" value="1"/>
</dbReference>
<comment type="caution">
    <text evidence="2">The sequence shown here is derived from an EMBL/GenBank/DDBJ whole genome shotgun (WGS) entry which is preliminary data.</text>
</comment>
<sequence>MYGENTEGSYLRHHSKSSQQKNAEQKKIPQDSNYKKNVDEFLTKNQENFEIIAQFQNQILNLTQDNFSEAIQLIKNHKNVFFKDHGTTFTFIYYIVRAALFNFKKLELVLDVCIHFSNEIRSTITDYEILAIFSAYQISISYLFSKQFFSIESIFKNSLCNSQLFINFLPEIEEYDPEYAKIRLKTFLKNCQTPMFRKVYQDVKADPQKHISNRSSCYHPSPLHKSIREDDIDTFQSLLYKSNYSVNYIIEFSKYERAQTIDSNISLIQIAATYGSIKIFKFLWMQTDIELPKNLLLYAFFGCNNEIIHLCEEKLPDKKAVLQTIYLNRLDFLDYYIENFSDQFEEQEEEIKKILSQYRSNDDKEDFYDELNSEQLYAAIDFYNVPVIKSALCKICFIIKNIELNNELHKLLNHSLLVASLPHFELFKFLYMQRDPNEEPDDCESYFSCIEKSIIFLTFDSFLFLLDKLKNHISFYSIFSKSIYYSRYSITNYLLDLSIEEIESDPKNAPIYSEIFKSITINDLIIQIQNYNEEIIVKMIRLFSFFINDDYSLSIAKYLKEFATSKMIIDLLKKIMQYLDHNAVIQLILAFEKYDKAVADFIKKT</sequence>
<reference evidence="2 3" key="1">
    <citation type="submission" date="2024-04" db="EMBL/GenBank/DDBJ databases">
        <title>Tritrichomonas musculus Genome.</title>
        <authorList>
            <person name="Alves-Ferreira E."/>
            <person name="Grigg M."/>
            <person name="Lorenzi H."/>
            <person name="Galac M."/>
        </authorList>
    </citation>
    <scope>NUCLEOTIDE SEQUENCE [LARGE SCALE GENOMIC DNA]</scope>
    <source>
        <strain evidence="2 3">EAF2021</strain>
    </source>
</reference>
<dbReference type="EMBL" id="JAPFFF010000034">
    <property type="protein sequence ID" value="KAK8843754.1"/>
    <property type="molecule type" value="Genomic_DNA"/>
</dbReference>
<organism evidence="2 3">
    <name type="scientific">Tritrichomonas musculus</name>
    <dbReference type="NCBI Taxonomy" id="1915356"/>
    <lineage>
        <taxon>Eukaryota</taxon>
        <taxon>Metamonada</taxon>
        <taxon>Parabasalia</taxon>
        <taxon>Tritrichomonadida</taxon>
        <taxon>Tritrichomonadidae</taxon>
        <taxon>Tritrichomonas</taxon>
    </lineage>
</organism>
<name>A0ABR2HC62_9EUKA</name>
<dbReference type="Proteomes" id="UP001470230">
    <property type="component" value="Unassembled WGS sequence"/>
</dbReference>
<dbReference type="PANTHER" id="PTHR24159:SF5">
    <property type="entry name" value="ANK_REP_REGION DOMAIN-CONTAINING PROTEIN"/>
    <property type="match status" value="1"/>
</dbReference>
<evidence type="ECO:0000256" key="1">
    <source>
        <dbReference type="SAM" id="MobiDB-lite"/>
    </source>
</evidence>
<proteinExistence type="predicted"/>
<evidence type="ECO:0008006" key="4">
    <source>
        <dbReference type="Google" id="ProtNLM"/>
    </source>
</evidence>
<dbReference type="PANTHER" id="PTHR24159">
    <property type="match status" value="1"/>
</dbReference>
<accession>A0ABR2HC62</accession>
<dbReference type="InterPro" id="IPR036770">
    <property type="entry name" value="Ankyrin_rpt-contain_sf"/>
</dbReference>
<protein>
    <recommendedName>
        <fullName evidence="4">DUF3447 domain-containing protein</fullName>
    </recommendedName>
</protein>
<gene>
    <name evidence="2" type="ORF">M9Y10_024824</name>
</gene>
<evidence type="ECO:0000313" key="3">
    <source>
        <dbReference type="Proteomes" id="UP001470230"/>
    </source>
</evidence>
<keyword evidence="3" id="KW-1185">Reference proteome</keyword>